<organism evidence="1 2">
    <name type="scientific">Hymenoscyphus albidus</name>
    <dbReference type="NCBI Taxonomy" id="595503"/>
    <lineage>
        <taxon>Eukaryota</taxon>
        <taxon>Fungi</taxon>
        <taxon>Dikarya</taxon>
        <taxon>Ascomycota</taxon>
        <taxon>Pezizomycotina</taxon>
        <taxon>Leotiomycetes</taxon>
        <taxon>Helotiales</taxon>
        <taxon>Helotiaceae</taxon>
        <taxon>Hymenoscyphus</taxon>
    </lineage>
</organism>
<proteinExistence type="predicted"/>
<dbReference type="Proteomes" id="UP000701801">
    <property type="component" value="Unassembled WGS sequence"/>
</dbReference>
<accession>A0A9N9LG95</accession>
<reference evidence="1" key="1">
    <citation type="submission" date="2021-07" db="EMBL/GenBank/DDBJ databases">
        <authorList>
            <person name="Durling M."/>
        </authorList>
    </citation>
    <scope>NUCLEOTIDE SEQUENCE</scope>
</reference>
<evidence type="ECO:0000313" key="2">
    <source>
        <dbReference type="Proteomes" id="UP000701801"/>
    </source>
</evidence>
<comment type="caution">
    <text evidence="1">The sequence shown here is derived from an EMBL/GenBank/DDBJ whole genome shotgun (WGS) entry which is preliminary data.</text>
</comment>
<keyword evidence="2" id="KW-1185">Reference proteome</keyword>
<dbReference type="AlphaFoldDB" id="A0A9N9LG95"/>
<gene>
    <name evidence="1" type="ORF">HYALB_00004920</name>
</gene>
<protein>
    <submittedName>
        <fullName evidence="1">Uncharacterized protein</fullName>
    </submittedName>
</protein>
<evidence type="ECO:0000313" key="1">
    <source>
        <dbReference type="EMBL" id="CAG8972056.1"/>
    </source>
</evidence>
<name>A0A9N9LG95_9HELO</name>
<sequence>MLSFYPFHVGCLSLVEYILRRKLEVKLEEKVPSSVAIQTFYYALDEVRDCLRQLPDLLSLQSGLHTFGIEYPHGYYGMPGSIVPFIFDLNARECHEKDEELEGTGTCWDWKLLCRWLKEEPFVEEARRLAVLDSPVPRDQFKEEANQCFMGSMIELLYTRETKLFEPPLELANRVRLFKTIEDALMLKPRGSRGTEERYAFMKGHEEIRILGIVEFDKID</sequence>
<dbReference type="EMBL" id="CAJVRM010000033">
    <property type="protein sequence ID" value="CAG8972056.1"/>
    <property type="molecule type" value="Genomic_DNA"/>
</dbReference>
<dbReference type="OrthoDB" id="3932329at2759"/>